<keyword evidence="3" id="KW-0732">Signal</keyword>
<dbReference type="PROSITE" id="PS51450">
    <property type="entry name" value="LRR"/>
    <property type="match status" value="1"/>
</dbReference>
<feature type="signal peptide" evidence="3">
    <location>
        <begin position="1"/>
        <end position="22"/>
    </location>
</feature>
<evidence type="ECO:0000259" key="4">
    <source>
        <dbReference type="Pfam" id="PF14660"/>
    </source>
</evidence>
<dbReference type="InterPro" id="IPR027899">
    <property type="entry name" value="DUF4458"/>
</dbReference>
<accession>A0A9D1Z3H2</accession>
<dbReference type="Gene3D" id="3.80.10.10">
    <property type="entry name" value="Ribonuclease Inhibitor"/>
    <property type="match status" value="1"/>
</dbReference>
<dbReference type="PANTHER" id="PTHR48051:SF1">
    <property type="entry name" value="RAS SUPPRESSOR PROTEIN 1"/>
    <property type="match status" value="1"/>
</dbReference>
<dbReference type="PANTHER" id="PTHR48051">
    <property type="match status" value="1"/>
</dbReference>
<evidence type="ECO:0000313" key="5">
    <source>
        <dbReference type="EMBL" id="HIY68876.1"/>
    </source>
</evidence>
<dbReference type="SMART" id="SM00369">
    <property type="entry name" value="LRR_TYP"/>
    <property type="match status" value="3"/>
</dbReference>
<dbReference type="Pfam" id="PF18805">
    <property type="entry name" value="LRR_10"/>
    <property type="match status" value="1"/>
</dbReference>
<feature type="domain" description="DUF4458" evidence="4">
    <location>
        <begin position="165"/>
        <end position="274"/>
    </location>
</feature>
<reference evidence="5" key="2">
    <citation type="submission" date="2021-04" db="EMBL/GenBank/DDBJ databases">
        <authorList>
            <person name="Gilroy R."/>
        </authorList>
    </citation>
    <scope>NUCLEOTIDE SEQUENCE</scope>
    <source>
        <strain evidence="5">5134</strain>
    </source>
</reference>
<evidence type="ECO:0000256" key="1">
    <source>
        <dbReference type="ARBA" id="ARBA00022614"/>
    </source>
</evidence>
<evidence type="ECO:0000256" key="3">
    <source>
        <dbReference type="SAM" id="SignalP"/>
    </source>
</evidence>
<dbReference type="GO" id="GO:0005737">
    <property type="term" value="C:cytoplasm"/>
    <property type="evidence" value="ECO:0007669"/>
    <property type="project" value="TreeGrafter"/>
</dbReference>
<sequence>MKLFNIKTIFAFVAACAAFGFAACSDDDGIDNRELDYGYVQFKLYKEGLQPQSSKTQTRADDSTVEQLDSLADASKLQINLKAGATTISQTLLLSAANDESAEYGLRSDKLQLMAGEYQVISFMLYDINDKPLYSGTVAADNNMLSVVAGGLTLHDLTAKVAPRGKVRFNLIKDIDNLTGEWKETGTRTASRNREYTFDEIAYFDVTIHKVNTDEKNITFTNLKSKFSIHFDEENNESDKFGYQTSSITCDSLLILPAGEYEIVEFKTYDSQNNGVPLETFGDGATPIKDANFVVEDNKTSDAKIPVTLYEDDEYIQDGYALKAIWEALDGENWYYGGQDYDKGCNWDFNKSPDLWTSQPGVEVHSNGRVAKLVLSEFGIKGPMPKALGQLTELVELYLGTHNDTNTGTYDPMLDQSKSLEDRNRNRMTYNKQYLASIHILPQMSYPCALALKEHNLSSPAMALYEQGYTEEQIFDRKTGKQLEIAPKDVTAGRFCNGLESLPESLGNLTKLEYLYIGNSPIKTLPSSIGKLTSCTLLEIYNCPYLNGLPKEVGDMPALVQVNISCNMGTETIPGWTNERLTETLNALATGNSKNTIQMLYCRDNNLEAVPASIAGMERLGLLDLSNNKIKGEVAAMGKNFAPSEIYFDNNQITGFGVDIVNGRRLFCSIDNLETFSAAYNQLTEVPDIFDSKSPYYLSSANFAYNQIEGVQNANGTGTDAYQGINVTTFTLSGNRIKAYPACFAKSNSQISYILLAGNGMETFEKDCFISPNPMTMANLISIDLTYNHLTEIPDIFNAGNMPYLYGVDVSYNRFSKFPWYPTDASSLTVYAVRGQRDASGKRCMQEWPLGIYQHTGLRGLFLGSNDLRKVDDTISSLIYNLDISDNPNITFDASDICYYWQAGAYNLIYDKTQNITNCPEMLE</sequence>
<keyword evidence="2" id="KW-0677">Repeat</keyword>
<name>A0A9D1Z3H2_9BACT</name>
<feature type="domain" description="DUF4458" evidence="4">
    <location>
        <begin position="38"/>
        <end position="152"/>
    </location>
</feature>
<evidence type="ECO:0000256" key="2">
    <source>
        <dbReference type="ARBA" id="ARBA00022737"/>
    </source>
</evidence>
<dbReference type="InterPro" id="IPR003591">
    <property type="entry name" value="Leu-rich_rpt_typical-subtyp"/>
</dbReference>
<reference evidence="5" key="1">
    <citation type="journal article" date="2021" name="PeerJ">
        <title>Extensive microbial diversity within the chicken gut microbiome revealed by metagenomics and culture.</title>
        <authorList>
            <person name="Gilroy R."/>
            <person name="Ravi A."/>
            <person name="Getino M."/>
            <person name="Pursley I."/>
            <person name="Horton D.L."/>
            <person name="Alikhan N.F."/>
            <person name="Baker D."/>
            <person name="Gharbi K."/>
            <person name="Hall N."/>
            <person name="Watson M."/>
            <person name="Adriaenssens E.M."/>
            <person name="Foster-Nyarko E."/>
            <person name="Jarju S."/>
            <person name="Secka A."/>
            <person name="Antonio M."/>
            <person name="Oren A."/>
            <person name="Chaudhuri R.R."/>
            <person name="La Ragione R."/>
            <person name="Hildebrand F."/>
            <person name="Pallen M.J."/>
        </authorList>
    </citation>
    <scope>NUCLEOTIDE SEQUENCE</scope>
    <source>
        <strain evidence="5">5134</strain>
    </source>
</reference>
<protein>
    <submittedName>
        <fullName evidence="5">DUF4458 domain-containing protein</fullName>
    </submittedName>
</protein>
<dbReference type="Gene3D" id="2.60.40.3540">
    <property type="entry name" value="Domain of unknown function DUF4458"/>
    <property type="match status" value="2"/>
</dbReference>
<gene>
    <name evidence="5" type="ORF">H9828_05625</name>
</gene>
<organism evidence="5 6">
    <name type="scientific">Candidatus Alistipes intestinigallinarum</name>
    <dbReference type="NCBI Taxonomy" id="2838440"/>
    <lineage>
        <taxon>Bacteria</taxon>
        <taxon>Pseudomonadati</taxon>
        <taxon>Bacteroidota</taxon>
        <taxon>Bacteroidia</taxon>
        <taxon>Bacteroidales</taxon>
        <taxon>Rikenellaceae</taxon>
        <taxon>Alistipes</taxon>
    </lineage>
</organism>
<dbReference type="Proteomes" id="UP000886844">
    <property type="component" value="Unassembled WGS sequence"/>
</dbReference>
<comment type="caution">
    <text evidence="5">The sequence shown here is derived from an EMBL/GenBank/DDBJ whole genome shotgun (WGS) entry which is preliminary data.</text>
</comment>
<dbReference type="InterPro" id="IPR001611">
    <property type="entry name" value="Leu-rich_rpt"/>
</dbReference>
<proteinExistence type="predicted"/>
<dbReference type="EMBL" id="DXDA01000049">
    <property type="protein sequence ID" value="HIY68876.1"/>
    <property type="molecule type" value="Genomic_DNA"/>
</dbReference>
<dbReference type="PROSITE" id="PS51257">
    <property type="entry name" value="PROKAR_LIPOPROTEIN"/>
    <property type="match status" value="1"/>
</dbReference>
<dbReference type="InterPro" id="IPR038711">
    <property type="entry name" value="LRR_N_sf"/>
</dbReference>
<feature type="chain" id="PRO_5039434440" evidence="3">
    <location>
        <begin position="23"/>
        <end position="924"/>
    </location>
</feature>
<keyword evidence="1" id="KW-0433">Leucine-rich repeat</keyword>
<dbReference type="InterPro" id="IPR050216">
    <property type="entry name" value="LRR_domain-containing"/>
</dbReference>
<dbReference type="SUPFAM" id="SSF52047">
    <property type="entry name" value="RNI-like"/>
    <property type="match status" value="1"/>
</dbReference>
<evidence type="ECO:0000313" key="6">
    <source>
        <dbReference type="Proteomes" id="UP000886844"/>
    </source>
</evidence>
<dbReference type="AlphaFoldDB" id="A0A9D1Z3H2"/>
<dbReference type="InterPro" id="IPR041403">
    <property type="entry name" value="DUF4458_prot_LRR"/>
</dbReference>
<dbReference type="Pfam" id="PF14660">
    <property type="entry name" value="DUF4458"/>
    <property type="match status" value="2"/>
</dbReference>
<dbReference type="InterPro" id="IPR032675">
    <property type="entry name" value="LRR_dom_sf"/>
</dbReference>